<gene>
    <name evidence="2" type="ORF">CDAR_530351</name>
</gene>
<dbReference type="Proteomes" id="UP001054837">
    <property type="component" value="Unassembled WGS sequence"/>
</dbReference>
<protein>
    <submittedName>
        <fullName evidence="2">Uncharacterized protein</fullName>
    </submittedName>
</protein>
<feature type="compositionally biased region" description="Polar residues" evidence="1">
    <location>
        <begin position="63"/>
        <end position="87"/>
    </location>
</feature>
<reference evidence="2 3" key="1">
    <citation type="submission" date="2021-06" db="EMBL/GenBank/DDBJ databases">
        <title>Caerostris darwini draft genome.</title>
        <authorList>
            <person name="Kono N."/>
            <person name="Arakawa K."/>
        </authorList>
    </citation>
    <scope>NUCLEOTIDE SEQUENCE [LARGE SCALE GENOMIC DNA]</scope>
</reference>
<keyword evidence="3" id="KW-1185">Reference proteome</keyword>
<organism evidence="2 3">
    <name type="scientific">Caerostris darwini</name>
    <dbReference type="NCBI Taxonomy" id="1538125"/>
    <lineage>
        <taxon>Eukaryota</taxon>
        <taxon>Metazoa</taxon>
        <taxon>Ecdysozoa</taxon>
        <taxon>Arthropoda</taxon>
        <taxon>Chelicerata</taxon>
        <taxon>Arachnida</taxon>
        <taxon>Araneae</taxon>
        <taxon>Araneomorphae</taxon>
        <taxon>Entelegynae</taxon>
        <taxon>Araneoidea</taxon>
        <taxon>Araneidae</taxon>
        <taxon>Caerostris</taxon>
    </lineage>
</organism>
<evidence type="ECO:0000313" key="2">
    <source>
        <dbReference type="EMBL" id="GIX84140.1"/>
    </source>
</evidence>
<dbReference type="AlphaFoldDB" id="A0AAV4NKA1"/>
<proteinExistence type="predicted"/>
<accession>A0AAV4NKA1</accession>
<feature type="region of interest" description="Disordered" evidence="1">
    <location>
        <begin position="54"/>
        <end position="96"/>
    </location>
</feature>
<sequence length="129" mass="14195">MVLSVQNTPSTHLSFLTKEPNPSFTTPFEKSLGSATGMGKTLFLAHPRFQTTVSRGGLEKGGVQNTLGQPISQSQQRDPNPSFTTPFEKSPGSAMGMGKTLFLAHLRFQTSITWWPRKEGKKQGESRKQ</sequence>
<dbReference type="EMBL" id="BPLQ01001706">
    <property type="protein sequence ID" value="GIX84140.1"/>
    <property type="molecule type" value="Genomic_DNA"/>
</dbReference>
<name>A0AAV4NKA1_9ARAC</name>
<comment type="caution">
    <text evidence="2">The sequence shown here is derived from an EMBL/GenBank/DDBJ whole genome shotgun (WGS) entry which is preliminary data.</text>
</comment>
<evidence type="ECO:0000256" key="1">
    <source>
        <dbReference type="SAM" id="MobiDB-lite"/>
    </source>
</evidence>
<evidence type="ECO:0000313" key="3">
    <source>
        <dbReference type="Proteomes" id="UP001054837"/>
    </source>
</evidence>